<keyword evidence="2" id="KW-0472">Membrane</keyword>
<organism evidence="3 4">
    <name type="scientific">Isoptericola luteus</name>
    <dbReference type="NCBI Taxonomy" id="2879484"/>
    <lineage>
        <taxon>Bacteria</taxon>
        <taxon>Bacillati</taxon>
        <taxon>Actinomycetota</taxon>
        <taxon>Actinomycetes</taxon>
        <taxon>Micrococcales</taxon>
        <taxon>Promicromonosporaceae</taxon>
        <taxon>Isoptericola</taxon>
    </lineage>
</organism>
<feature type="compositionally biased region" description="Pro residues" evidence="1">
    <location>
        <begin position="219"/>
        <end position="238"/>
    </location>
</feature>
<accession>A0ABS7ZF18</accession>
<feature type="transmembrane region" description="Helical" evidence="2">
    <location>
        <begin position="291"/>
        <end position="314"/>
    </location>
</feature>
<comment type="caution">
    <text evidence="3">The sequence shown here is derived from an EMBL/GenBank/DDBJ whole genome shotgun (WGS) entry which is preliminary data.</text>
</comment>
<proteinExistence type="predicted"/>
<feature type="transmembrane region" description="Helical" evidence="2">
    <location>
        <begin position="267"/>
        <end position="285"/>
    </location>
</feature>
<evidence type="ECO:0000313" key="4">
    <source>
        <dbReference type="Proteomes" id="UP001319870"/>
    </source>
</evidence>
<reference evidence="3 4" key="1">
    <citation type="submission" date="2021-09" db="EMBL/GenBank/DDBJ databases">
        <title>Isoptericola luteus sp. nov., a novel bacterium isolated from Harbin, the capital city of Heilongjiang province.</title>
        <authorList>
            <person name="Li J."/>
        </authorList>
    </citation>
    <scope>NUCLEOTIDE SEQUENCE [LARGE SCALE GENOMIC DNA]</scope>
    <source>
        <strain evidence="3 4">NEAU-Y5</strain>
    </source>
</reference>
<feature type="region of interest" description="Disordered" evidence="1">
    <location>
        <begin position="196"/>
        <end position="238"/>
    </location>
</feature>
<evidence type="ECO:0000256" key="2">
    <source>
        <dbReference type="SAM" id="Phobius"/>
    </source>
</evidence>
<feature type="transmembrane region" description="Helical" evidence="2">
    <location>
        <begin position="364"/>
        <end position="387"/>
    </location>
</feature>
<evidence type="ECO:0000313" key="3">
    <source>
        <dbReference type="EMBL" id="MCA5893624.1"/>
    </source>
</evidence>
<feature type="region of interest" description="Disordered" evidence="1">
    <location>
        <begin position="126"/>
        <end position="177"/>
    </location>
</feature>
<dbReference type="EMBL" id="JAIXCQ010000005">
    <property type="protein sequence ID" value="MCA5893624.1"/>
    <property type="molecule type" value="Genomic_DNA"/>
</dbReference>
<protein>
    <submittedName>
        <fullName evidence="3">Uncharacterized protein</fullName>
    </submittedName>
</protein>
<dbReference type="Proteomes" id="UP001319870">
    <property type="component" value="Unassembled WGS sequence"/>
</dbReference>
<gene>
    <name evidence="3" type="ORF">LEP48_09710</name>
</gene>
<keyword evidence="2" id="KW-0812">Transmembrane</keyword>
<sequence>MDQCALVDSASEEAPDLVLWRPAEGVSEVLFAEGAVKSLDENVTGRTQDGGTFHYRMSAWEFADAEAAAGVSVFTVVEECGAFTLTCAGTDFLVLDDEHETFLVAFRSGSMVHLVESLIGRDSHGEREVIADTDSGAVRDSARKPRSEAGAPRSRSTAPSKSPRRGELQRKQGSCEVCASRRGDDAGAVLNGEAEMSNDGAMSDGVPGGAPGVALEPDPAAPSTPGPTPVPNADPPQPSWPTIEGIAWVPAYEASQVRAAMGLWRTIGAWSAVVLFLASVVLAFVTSGAEVAIIAVGGALALAALLVCVGIGMIQGEALVAKRRKILVPSTPEGLRNLINSGVVDADQLKVLKDAVSTSTPGRAVIFAGVFILTAGVIAAAIASFSVEDGAQPGPSPSPSVSVTTEG</sequence>
<keyword evidence="2" id="KW-1133">Transmembrane helix</keyword>
<keyword evidence="4" id="KW-1185">Reference proteome</keyword>
<dbReference type="RefSeq" id="WP_225565373.1">
    <property type="nucleotide sequence ID" value="NZ_JAIXCQ010000005.1"/>
</dbReference>
<evidence type="ECO:0000256" key="1">
    <source>
        <dbReference type="SAM" id="MobiDB-lite"/>
    </source>
</evidence>
<name>A0ABS7ZF18_9MICO</name>